<keyword evidence="5 10" id="KW-1133">Transmembrane helix</keyword>
<gene>
    <name evidence="12" type="ORF">KH265_01605</name>
</gene>
<evidence type="ECO:0000259" key="11">
    <source>
        <dbReference type="Pfam" id="PF00999"/>
    </source>
</evidence>
<evidence type="ECO:0000256" key="10">
    <source>
        <dbReference type="SAM" id="Phobius"/>
    </source>
</evidence>
<comment type="caution">
    <text evidence="12">The sequence shown here is derived from an EMBL/GenBank/DDBJ whole genome shotgun (WGS) entry which is preliminary data.</text>
</comment>
<dbReference type="PANTHER" id="PTHR10110">
    <property type="entry name" value="SODIUM/HYDROGEN EXCHANGER"/>
    <property type="match status" value="1"/>
</dbReference>
<keyword evidence="3" id="KW-1003">Cell membrane</keyword>
<keyword evidence="6" id="KW-0915">Sodium</keyword>
<evidence type="ECO:0000256" key="5">
    <source>
        <dbReference type="ARBA" id="ARBA00022989"/>
    </source>
</evidence>
<evidence type="ECO:0000256" key="7">
    <source>
        <dbReference type="ARBA" id="ARBA00023065"/>
    </source>
</evidence>
<protein>
    <submittedName>
        <fullName evidence="12">Sodium:proton antiporter</fullName>
    </submittedName>
</protein>
<dbReference type="Gene3D" id="6.10.140.1330">
    <property type="match status" value="1"/>
</dbReference>
<accession>A0A943TCG0</accession>
<dbReference type="GO" id="GO:0051453">
    <property type="term" value="P:regulation of intracellular pH"/>
    <property type="evidence" value="ECO:0007669"/>
    <property type="project" value="TreeGrafter"/>
</dbReference>
<reference evidence="12" key="1">
    <citation type="submission" date="2021-02" db="EMBL/GenBank/DDBJ databases">
        <title>Infant gut strain persistence is associated with maternal origin, phylogeny, and functional potential including surface adhesion and iron acquisition.</title>
        <authorList>
            <person name="Lou Y.C."/>
        </authorList>
    </citation>
    <scope>NUCLEOTIDE SEQUENCE</scope>
    <source>
        <strain evidence="12">L1_008_092G1_dasL1_008_092G1_concoct_16</strain>
    </source>
</reference>
<dbReference type="PANTHER" id="PTHR10110:SF86">
    <property type="entry name" value="SODIUM_HYDROGEN EXCHANGER 7"/>
    <property type="match status" value="1"/>
</dbReference>
<comment type="subcellular location">
    <subcellularLocation>
        <location evidence="1">Cell membrane</location>
        <topology evidence="1">Multi-pass membrane protein</topology>
    </subcellularLocation>
</comment>
<dbReference type="Proteomes" id="UP000739069">
    <property type="component" value="Unassembled WGS sequence"/>
</dbReference>
<evidence type="ECO:0000256" key="2">
    <source>
        <dbReference type="ARBA" id="ARBA00022448"/>
    </source>
</evidence>
<feature type="transmembrane region" description="Helical" evidence="10">
    <location>
        <begin position="235"/>
        <end position="255"/>
    </location>
</feature>
<dbReference type="AlphaFoldDB" id="A0A943TCG0"/>
<sequence length="578" mass="62447">MLYLSVIVIILLATVFMVSVGDRLNLPWPVMMTLLGAAALFIPNRPELTIDSDIILPIFLPPLLWAIGIKFSWGTLRRRWKSVLLYSVLLTTVSALAIAGAAMWWVPGMTIAVALAVGAAVSPPDPVAVEAVAEPVGIPRRLIGTLQTEGSFNDAIAIVLFHAAIHSMTNGHHIDPLSVAKDFVLGSILAVIIGYIFGWLGGYVRQRAHDVVTSNAVTLVIPFGAYLAAESVHASGVIAVVIGAIQFTSTKYMAALEAEERLTATSFWQLIELLMTGVAFGLIGLQASNIIATADSTRITSLFVDGAMVAMAAILVRLVWFTLIWLAGRKNPIHEGAPESFAEVIVMTWSGMRGLVTLVLALSIPVVNGTEQIRQDAIVMMISVLFFTLVLPGLTLPLLVKVLGVRANHEEETAVPELLKIAQAAALDALQAEAKTTTDPETYARLKEMCAAITRRDEISEALPEEYKQHMQRLKDKRSDFVRLRDAALTAAQNEVIAAQDRYDAHDVTRVVRKLDILAQAESIRSSGAFILPAMTAGAVALERYNLWKQYQDAPSTQIIPVVKNAPSSPLPSAGESA</sequence>
<dbReference type="Pfam" id="PF00999">
    <property type="entry name" value="Na_H_Exchanger"/>
    <property type="match status" value="1"/>
</dbReference>
<dbReference type="InterPro" id="IPR018422">
    <property type="entry name" value="Cation/H_exchanger_CPA1"/>
</dbReference>
<dbReference type="InterPro" id="IPR006153">
    <property type="entry name" value="Cation/H_exchanger_TM"/>
</dbReference>
<keyword evidence="8 10" id="KW-0472">Membrane</keyword>
<keyword evidence="2" id="KW-0813">Transport</keyword>
<feature type="transmembrane region" description="Helical" evidence="10">
    <location>
        <begin position="183"/>
        <end position="204"/>
    </location>
</feature>
<feature type="transmembrane region" description="Helical" evidence="10">
    <location>
        <begin position="267"/>
        <end position="287"/>
    </location>
</feature>
<feature type="transmembrane region" description="Helical" evidence="10">
    <location>
        <begin position="340"/>
        <end position="366"/>
    </location>
</feature>
<evidence type="ECO:0000256" key="3">
    <source>
        <dbReference type="ARBA" id="ARBA00022475"/>
    </source>
</evidence>
<organism evidence="12 13">
    <name type="scientific">Rothia mucilaginosa</name>
    <dbReference type="NCBI Taxonomy" id="43675"/>
    <lineage>
        <taxon>Bacteria</taxon>
        <taxon>Bacillati</taxon>
        <taxon>Actinomycetota</taxon>
        <taxon>Actinomycetes</taxon>
        <taxon>Micrococcales</taxon>
        <taxon>Micrococcaceae</taxon>
        <taxon>Rothia</taxon>
    </lineage>
</organism>
<evidence type="ECO:0000256" key="8">
    <source>
        <dbReference type="ARBA" id="ARBA00023136"/>
    </source>
</evidence>
<feature type="transmembrane region" description="Helical" evidence="10">
    <location>
        <begin position="83"/>
        <end position="106"/>
    </location>
</feature>
<name>A0A943TCG0_9MICC</name>
<evidence type="ECO:0000313" key="12">
    <source>
        <dbReference type="EMBL" id="MBS6634355.1"/>
    </source>
</evidence>
<feature type="domain" description="Cation/H+ exchanger transmembrane" evidence="11">
    <location>
        <begin position="12"/>
        <end position="401"/>
    </location>
</feature>
<feature type="transmembrane region" description="Helical" evidence="10">
    <location>
        <begin position="54"/>
        <end position="71"/>
    </location>
</feature>
<evidence type="ECO:0000256" key="4">
    <source>
        <dbReference type="ARBA" id="ARBA00022692"/>
    </source>
</evidence>
<dbReference type="GO" id="GO:0098719">
    <property type="term" value="P:sodium ion import across plasma membrane"/>
    <property type="evidence" value="ECO:0007669"/>
    <property type="project" value="TreeGrafter"/>
</dbReference>
<feature type="transmembrane region" description="Helical" evidence="10">
    <location>
        <begin position="378"/>
        <end position="400"/>
    </location>
</feature>
<evidence type="ECO:0000256" key="9">
    <source>
        <dbReference type="ARBA" id="ARBA00023201"/>
    </source>
</evidence>
<keyword evidence="9" id="KW-0739">Sodium transport</keyword>
<keyword evidence="7" id="KW-0406">Ion transport</keyword>
<evidence type="ECO:0000256" key="1">
    <source>
        <dbReference type="ARBA" id="ARBA00004651"/>
    </source>
</evidence>
<dbReference type="RefSeq" id="WP_303951955.1">
    <property type="nucleotide sequence ID" value="NZ_JAGZXI010000001.1"/>
</dbReference>
<dbReference type="EMBL" id="JAGZXI010000001">
    <property type="protein sequence ID" value="MBS6634355.1"/>
    <property type="molecule type" value="Genomic_DNA"/>
</dbReference>
<evidence type="ECO:0000313" key="13">
    <source>
        <dbReference type="Proteomes" id="UP000739069"/>
    </source>
</evidence>
<evidence type="ECO:0000256" key="6">
    <source>
        <dbReference type="ARBA" id="ARBA00023053"/>
    </source>
</evidence>
<keyword evidence="4 10" id="KW-0812">Transmembrane</keyword>
<feature type="transmembrane region" description="Helical" evidence="10">
    <location>
        <begin position="307"/>
        <end position="328"/>
    </location>
</feature>
<dbReference type="GO" id="GO:0015385">
    <property type="term" value="F:sodium:proton antiporter activity"/>
    <property type="evidence" value="ECO:0007669"/>
    <property type="project" value="InterPro"/>
</dbReference>
<proteinExistence type="predicted"/>
<dbReference type="GO" id="GO:0015386">
    <property type="term" value="F:potassium:proton antiporter activity"/>
    <property type="evidence" value="ECO:0007669"/>
    <property type="project" value="TreeGrafter"/>
</dbReference>
<dbReference type="GO" id="GO:0005886">
    <property type="term" value="C:plasma membrane"/>
    <property type="evidence" value="ECO:0007669"/>
    <property type="project" value="UniProtKB-SubCell"/>
</dbReference>